<reference evidence="1" key="2">
    <citation type="submission" date="2022-01" db="EMBL/GenBank/DDBJ databases">
        <authorList>
            <person name="Yamashiro T."/>
            <person name="Shiraishi A."/>
            <person name="Satake H."/>
            <person name="Nakayama K."/>
        </authorList>
    </citation>
    <scope>NUCLEOTIDE SEQUENCE</scope>
</reference>
<dbReference type="PANTHER" id="PTHR11439">
    <property type="entry name" value="GAG-POL-RELATED RETROTRANSPOSON"/>
    <property type="match status" value="1"/>
</dbReference>
<dbReference type="EMBL" id="BQNB010012751">
    <property type="protein sequence ID" value="GJT07441.1"/>
    <property type="molecule type" value="Genomic_DNA"/>
</dbReference>
<name>A0ABQ5B211_9ASTR</name>
<dbReference type="PANTHER" id="PTHR11439:SF495">
    <property type="entry name" value="REVERSE TRANSCRIPTASE, RNA-DEPENDENT DNA POLYMERASE-RELATED"/>
    <property type="match status" value="1"/>
</dbReference>
<evidence type="ECO:0000313" key="1">
    <source>
        <dbReference type="EMBL" id="GJT07441.1"/>
    </source>
</evidence>
<proteinExistence type="predicted"/>
<protein>
    <submittedName>
        <fullName evidence="1">Uncharacterized mitochondrial protein-like protein</fullName>
    </submittedName>
</protein>
<evidence type="ECO:0000313" key="2">
    <source>
        <dbReference type="Proteomes" id="UP001151760"/>
    </source>
</evidence>
<gene>
    <name evidence="1" type="ORF">Tco_0841903</name>
</gene>
<keyword evidence="2" id="KW-1185">Reference proteome</keyword>
<sequence>MSFMGELTFFLGLQVKQRTYGIFLSQDKYVYDILKKFVYSSVKTASTPMETHKPLTKDENGTDVDVHLYRSMIGSLYLTSSRPDIIYLKVYQLWALCILKDSPLELIAYSDSDYAGASLDRKSTTGGCQFLGCRFEFLIVSISMLNPYVKKGRDTKVPQSGGPPIKVGDEVVHKELGDKWKGLATPYYASSFGADRPC</sequence>
<dbReference type="Proteomes" id="UP001151760">
    <property type="component" value="Unassembled WGS sequence"/>
</dbReference>
<comment type="caution">
    <text evidence="1">The sequence shown here is derived from an EMBL/GenBank/DDBJ whole genome shotgun (WGS) entry which is preliminary data.</text>
</comment>
<accession>A0ABQ5B211</accession>
<reference evidence="1" key="1">
    <citation type="journal article" date="2022" name="Int. J. Mol. Sci.">
        <title>Draft Genome of Tanacetum Coccineum: Genomic Comparison of Closely Related Tanacetum-Family Plants.</title>
        <authorList>
            <person name="Yamashiro T."/>
            <person name="Shiraishi A."/>
            <person name="Nakayama K."/>
            <person name="Satake H."/>
        </authorList>
    </citation>
    <scope>NUCLEOTIDE SEQUENCE</scope>
</reference>
<organism evidence="1 2">
    <name type="scientific">Tanacetum coccineum</name>
    <dbReference type="NCBI Taxonomy" id="301880"/>
    <lineage>
        <taxon>Eukaryota</taxon>
        <taxon>Viridiplantae</taxon>
        <taxon>Streptophyta</taxon>
        <taxon>Embryophyta</taxon>
        <taxon>Tracheophyta</taxon>
        <taxon>Spermatophyta</taxon>
        <taxon>Magnoliopsida</taxon>
        <taxon>eudicotyledons</taxon>
        <taxon>Gunneridae</taxon>
        <taxon>Pentapetalae</taxon>
        <taxon>asterids</taxon>
        <taxon>campanulids</taxon>
        <taxon>Asterales</taxon>
        <taxon>Asteraceae</taxon>
        <taxon>Asteroideae</taxon>
        <taxon>Anthemideae</taxon>
        <taxon>Anthemidinae</taxon>
        <taxon>Tanacetum</taxon>
    </lineage>
</organism>